<dbReference type="Pfam" id="PF13853">
    <property type="entry name" value="7tm_4"/>
    <property type="match status" value="1"/>
</dbReference>
<protein>
    <recommendedName>
        <fullName evidence="10">G-protein coupled receptors family 1 profile domain-containing protein</fullName>
    </recommendedName>
</protein>
<dbReference type="Ensembl" id="ENSSPUT00000000572.1">
    <property type="protein sequence ID" value="ENSSPUP00000000533.1"/>
    <property type="gene ID" value="ENSSPUG00000000475.1"/>
</dbReference>
<keyword evidence="3" id="KW-0716">Sensory transduction</keyword>
<feature type="transmembrane region" description="Helical" evidence="9">
    <location>
        <begin position="271"/>
        <end position="290"/>
    </location>
</feature>
<evidence type="ECO:0000256" key="4">
    <source>
        <dbReference type="ARBA" id="ARBA00022989"/>
    </source>
</evidence>
<accession>A0A8D0G3Y1</accession>
<dbReference type="InterPro" id="IPR000276">
    <property type="entry name" value="GPCR_Rhodpsn"/>
</dbReference>
<keyword evidence="12" id="KW-1185">Reference proteome</keyword>
<name>A0A8D0G3Y1_SPHPU</name>
<dbReference type="InterPro" id="IPR050427">
    <property type="entry name" value="Olfactory_Receptors"/>
</dbReference>
<keyword evidence="4 9" id="KW-1133">Transmembrane helix</keyword>
<dbReference type="PRINTS" id="PR00245">
    <property type="entry name" value="OLFACTORYR"/>
</dbReference>
<dbReference type="GO" id="GO:0005886">
    <property type="term" value="C:plasma membrane"/>
    <property type="evidence" value="ECO:0007669"/>
    <property type="project" value="UniProtKB-ARBA"/>
</dbReference>
<comment type="subcellular location">
    <subcellularLocation>
        <location evidence="1">Membrane</location>
        <topology evidence="1">Multi-pass membrane protein</topology>
    </subcellularLocation>
</comment>
<feature type="transmembrane region" description="Helical" evidence="9">
    <location>
        <begin position="205"/>
        <end position="226"/>
    </location>
</feature>
<evidence type="ECO:0000259" key="10">
    <source>
        <dbReference type="PROSITE" id="PS50262"/>
    </source>
</evidence>
<dbReference type="Gene3D" id="1.20.1070.10">
    <property type="entry name" value="Rhodopsin 7-helix transmembrane proteins"/>
    <property type="match status" value="1"/>
</dbReference>
<feature type="transmembrane region" description="Helical" evidence="9">
    <location>
        <begin position="27"/>
        <end position="48"/>
    </location>
</feature>
<dbReference type="InterPro" id="IPR017452">
    <property type="entry name" value="GPCR_Rhodpsn_7TM"/>
</dbReference>
<sequence length="309" mass="34932">MDEGNHTILVTEFVLLGLTDDPVLKHFLFLLILIIYLITWLGNLTIITTVISDHQLHTPMYFLLANLAVLDVSHSSINVPKVLSTLLSQNKTISFSECIMQMFFFHFIAGAMCFFLVVMAVDRYVAIYNPLRYLTIMNRDVCTGLVIGAWLGGFTHSIIQVALIIPLPFCGPNVLDNFYCDVPQVIKLVCTDTYMVELMMVSNSGMLLIIEFIILLISYTFILIKIRRHVTKGKHKALSTCGAQITVMSMIFIPAIFIYARPFHKLAMDKAVSVTYTVITPMLNPMIYTLRNTEMKNAIKVYKILSGVE</sequence>
<reference evidence="11" key="1">
    <citation type="submission" date="2025-08" db="UniProtKB">
        <authorList>
            <consortium name="Ensembl"/>
        </authorList>
    </citation>
    <scope>IDENTIFICATION</scope>
</reference>
<evidence type="ECO:0000256" key="7">
    <source>
        <dbReference type="ARBA" id="ARBA00023170"/>
    </source>
</evidence>
<dbReference type="PROSITE" id="PS50262">
    <property type="entry name" value="G_PROTEIN_RECEP_F1_2"/>
    <property type="match status" value="1"/>
</dbReference>
<dbReference type="CDD" id="cd15936">
    <property type="entry name" value="7tmA_OR4D-like"/>
    <property type="match status" value="1"/>
</dbReference>
<dbReference type="GeneTree" id="ENSGT00940000165513"/>
<dbReference type="GO" id="GO:0004930">
    <property type="term" value="F:G protein-coupled receptor activity"/>
    <property type="evidence" value="ECO:0007669"/>
    <property type="project" value="UniProtKB-KW"/>
</dbReference>
<feature type="domain" description="G-protein coupled receptors family 1 profile" evidence="10">
    <location>
        <begin position="42"/>
        <end position="288"/>
    </location>
</feature>
<keyword evidence="6 9" id="KW-0472">Membrane</keyword>
<evidence type="ECO:0000256" key="9">
    <source>
        <dbReference type="SAM" id="Phobius"/>
    </source>
</evidence>
<evidence type="ECO:0000256" key="8">
    <source>
        <dbReference type="ARBA" id="ARBA00023224"/>
    </source>
</evidence>
<dbReference type="GO" id="GO:0004984">
    <property type="term" value="F:olfactory receptor activity"/>
    <property type="evidence" value="ECO:0007669"/>
    <property type="project" value="InterPro"/>
</dbReference>
<feature type="transmembrane region" description="Helical" evidence="9">
    <location>
        <begin position="99"/>
        <end position="121"/>
    </location>
</feature>
<evidence type="ECO:0000256" key="1">
    <source>
        <dbReference type="ARBA" id="ARBA00004141"/>
    </source>
</evidence>
<keyword evidence="3" id="KW-0552">Olfaction</keyword>
<evidence type="ECO:0000256" key="5">
    <source>
        <dbReference type="ARBA" id="ARBA00023040"/>
    </source>
</evidence>
<dbReference type="InterPro" id="IPR000725">
    <property type="entry name" value="Olfact_rcpt"/>
</dbReference>
<feature type="transmembrane region" description="Helical" evidence="9">
    <location>
        <begin position="238"/>
        <end position="259"/>
    </location>
</feature>
<evidence type="ECO:0000256" key="3">
    <source>
        <dbReference type="ARBA" id="ARBA00022725"/>
    </source>
</evidence>
<keyword evidence="2 9" id="KW-0812">Transmembrane</keyword>
<evidence type="ECO:0000256" key="2">
    <source>
        <dbReference type="ARBA" id="ARBA00022692"/>
    </source>
</evidence>
<dbReference type="PANTHER" id="PTHR48002">
    <property type="entry name" value="OLFACTORY RECEPTOR"/>
    <property type="match status" value="1"/>
</dbReference>
<evidence type="ECO:0000313" key="12">
    <source>
        <dbReference type="Proteomes" id="UP000694392"/>
    </source>
</evidence>
<proteinExistence type="predicted"/>
<dbReference type="PRINTS" id="PR00237">
    <property type="entry name" value="GPCRRHODOPSN"/>
</dbReference>
<evidence type="ECO:0000256" key="6">
    <source>
        <dbReference type="ARBA" id="ARBA00023136"/>
    </source>
</evidence>
<dbReference type="AlphaFoldDB" id="A0A8D0G3Y1"/>
<organism evidence="11 12">
    <name type="scientific">Sphenodon punctatus</name>
    <name type="common">Tuatara</name>
    <name type="synonym">Hatteria punctata</name>
    <dbReference type="NCBI Taxonomy" id="8508"/>
    <lineage>
        <taxon>Eukaryota</taxon>
        <taxon>Metazoa</taxon>
        <taxon>Chordata</taxon>
        <taxon>Craniata</taxon>
        <taxon>Vertebrata</taxon>
        <taxon>Euteleostomi</taxon>
        <taxon>Lepidosauria</taxon>
        <taxon>Sphenodontia</taxon>
        <taxon>Sphenodontidae</taxon>
        <taxon>Sphenodon</taxon>
    </lineage>
</organism>
<feature type="transmembrane region" description="Helical" evidence="9">
    <location>
        <begin position="141"/>
        <end position="165"/>
    </location>
</feature>
<dbReference type="OMA" id="CEAHLHT"/>
<dbReference type="Proteomes" id="UP000694392">
    <property type="component" value="Unplaced"/>
</dbReference>
<dbReference type="SUPFAM" id="SSF81321">
    <property type="entry name" value="Family A G protein-coupled receptor-like"/>
    <property type="match status" value="1"/>
</dbReference>
<dbReference type="FunFam" id="1.20.1070.10:FF:000007">
    <property type="entry name" value="Olfactory receptor"/>
    <property type="match status" value="1"/>
</dbReference>
<keyword evidence="8" id="KW-0807">Transducer</keyword>
<keyword evidence="5" id="KW-0297">G-protein coupled receptor</keyword>
<keyword evidence="7" id="KW-0675">Receptor</keyword>
<evidence type="ECO:0000313" key="11">
    <source>
        <dbReference type="Ensembl" id="ENSSPUP00000000533.1"/>
    </source>
</evidence>
<reference evidence="11" key="2">
    <citation type="submission" date="2025-09" db="UniProtKB">
        <authorList>
            <consortium name="Ensembl"/>
        </authorList>
    </citation>
    <scope>IDENTIFICATION</scope>
</reference>